<dbReference type="PANTHER" id="PTHR15371">
    <property type="entry name" value="TIM23"/>
    <property type="match status" value="1"/>
</dbReference>
<dbReference type="Proteomes" id="UP000789831">
    <property type="component" value="Unassembled WGS sequence"/>
</dbReference>
<evidence type="ECO:0000256" key="4">
    <source>
        <dbReference type="ARBA" id="ARBA00023136"/>
    </source>
</evidence>
<protein>
    <submittedName>
        <fullName evidence="5">1901_t:CDS:1</fullName>
    </submittedName>
</protein>
<dbReference type="GO" id="GO:0008320">
    <property type="term" value="F:protein transmembrane transporter activity"/>
    <property type="evidence" value="ECO:0007669"/>
    <property type="project" value="TreeGrafter"/>
</dbReference>
<comment type="caution">
    <text evidence="5">The sequence shown here is derived from an EMBL/GenBank/DDBJ whole genome shotgun (WGS) entry which is preliminary data.</text>
</comment>
<dbReference type="OrthoDB" id="159299at2759"/>
<proteinExistence type="predicted"/>
<sequence>MSFTPDQSAESERRLFQEPKFTVNIESDPGSVSDFLGNVNLGSARLREMAGLGGGLEFLPLEEHQVTRGAIPSLSFGGTWGLMEGFRGHSPNFKLRLNTILNSVTRRGPFVGNSCGVLAMGYNTINGIMGNVRGKRDTLNEIGSGALIGAMFKSTAGIRAASAASLICASAAGTWALVKRYYFKY</sequence>
<evidence type="ECO:0000313" key="5">
    <source>
        <dbReference type="EMBL" id="CAG8445686.1"/>
    </source>
</evidence>
<evidence type="ECO:0000256" key="3">
    <source>
        <dbReference type="ARBA" id="ARBA00022989"/>
    </source>
</evidence>
<dbReference type="PANTHER" id="PTHR15371:SF0">
    <property type="entry name" value="SD19278P"/>
    <property type="match status" value="1"/>
</dbReference>
<gene>
    <name evidence="5" type="ORF">AGERDE_LOCUS1395</name>
</gene>
<organism evidence="5 6">
    <name type="scientific">Ambispora gerdemannii</name>
    <dbReference type="NCBI Taxonomy" id="144530"/>
    <lineage>
        <taxon>Eukaryota</taxon>
        <taxon>Fungi</taxon>
        <taxon>Fungi incertae sedis</taxon>
        <taxon>Mucoromycota</taxon>
        <taxon>Glomeromycotina</taxon>
        <taxon>Glomeromycetes</taxon>
        <taxon>Archaeosporales</taxon>
        <taxon>Ambisporaceae</taxon>
        <taxon>Ambispora</taxon>
    </lineage>
</organism>
<reference evidence="5" key="1">
    <citation type="submission" date="2021-06" db="EMBL/GenBank/DDBJ databases">
        <authorList>
            <person name="Kallberg Y."/>
            <person name="Tangrot J."/>
            <person name="Rosling A."/>
        </authorList>
    </citation>
    <scope>NUCLEOTIDE SEQUENCE</scope>
    <source>
        <strain evidence="5">MT106</strain>
    </source>
</reference>
<keyword evidence="4" id="KW-0472">Membrane</keyword>
<comment type="subcellular location">
    <subcellularLocation>
        <location evidence="1">Membrane</location>
        <topology evidence="1">Multi-pass membrane protein</topology>
    </subcellularLocation>
</comment>
<dbReference type="AlphaFoldDB" id="A0A9N8VC98"/>
<keyword evidence="6" id="KW-1185">Reference proteome</keyword>
<keyword evidence="3" id="KW-1133">Transmembrane helix</keyword>
<accession>A0A9N8VC98</accession>
<evidence type="ECO:0000313" key="6">
    <source>
        <dbReference type="Proteomes" id="UP000789831"/>
    </source>
</evidence>
<dbReference type="GO" id="GO:0005744">
    <property type="term" value="C:TIM23 mitochondrial import inner membrane translocase complex"/>
    <property type="evidence" value="ECO:0007669"/>
    <property type="project" value="TreeGrafter"/>
</dbReference>
<dbReference type="Pfam" id="PF02466">
    <property type="entry name" value="Tim17"/>
    <property type="match status" value="1"/>
</dbReference>
<evidence type="ECO:0000256" key="1">
    <source>
        <dbReference type="ARBA" id="ARBA00004141"/>
    </source>
</evidence>
<keyword evidence="2" id="KW-0812">Transmembrane</keyword>
<dbReference type="EMBL" id="CAJVPL010000094">
    <property type="protein sequence ID" value="CAG8445686.1"/>
    <property type="molecule type" value="Genomic_DNA"/>
</dbReference>
<dbReference type="GO" id="GO:0030150">
    <property type="term" value="P:protein import into mitochondrial matrix"/>
    <property type="evidence" value="ECO:0007669"/>
    <property type="project" value="TreeGrafter"/>
</dbReference>
<name>A0A9N8VC98_9GLOM</name>
<evidence type="ECO:0000256" key="2">
    <source>
        <dbReference type="ARBA" id="ARBA00022692"/>
    </source>
</evidence>
<dbReference type="InterPro" id="IPR045238">
    <property type="entry name" value="Tim23-like"/>
</dbReference>